<comment type="subcellular location">
    <subcellularLocation>
        <location evidence="2">Membrane</location>
    </subcellularLocation>
</comment>
<dbReference type="InterPro" id="IPR004358">
    <property type="entry name" value="Sig_transdc_His_kin-like_C"/>
</dbReference>
<feature type="transmembrane region" description="Helical" evidence="11">
    <location>
        <begin position="7"/>
        <end position="29"/>
    </location>
</feature>
<evidence type="ECO:0000313" key="14">
    <source>
        <dbReference type="EMBL" id="AYB34900.1"/>
    </source>
</evidence>
<feature type="domain" description="Histidine kinase" evidence="12">
    <location>
        <begin position="239"/>
        <end position="456"/>
    </location>
</feature>
<keyword evidence="6 11" id="KW-0812">Transmembrane</keyword>
<evidence type="ECO:0000256" key="11">
    <source>
        <dbReference type="SAM" id="Phobius"/>
    </source>
</evidence>
<evidence type="ECO:0000256" key="9">
    <source>
        <dbReference type="ARBA" id="ARBA00023012"/>
    </source>
</evidence>
<dbReference type="Pfam" id="PF00672">
    <property type="entry name" value="HAMP"/>
    <property type="match status" value="1"/>
</dbReference>
<evidence type="ECO:0000259" key="12">
    <source>
        <dbReference type="PROSITE" id="PS50109"/>
    </source>
</evidence>
<dbReference type="InterPro" id="IPR003594">
    <property type="entry name" value="HATPase_dom"/>
</dbReference>
<dbReference type="SMART" id="SM00304">
    <property type="entry name" value="HAMP"/>
    <property type="match status" value="1"/>
</dbReference>
<evidence type="ECO:0000256" key="10">
    <source>
        <dbReference type="ARBA" id="ARBA00023136"/>
    </source>
</evidence>
<proteinExistence type="predicted"/>
<dbReference type="Proteomes" id="UP000266183">
    <property type="component" value="Chromosome"/>
</dbReference>
<dbReference type="InterPro" id="IPR003660">
    <property type="entry name" value="HAMP_dom"/>
</dbReference>
<dbReference type="OrthoDB" id="594725at2"/>
<sequence>MNIRTRLTLIFFSLVVVMLSVICLSIYFFSENYRKEDFYRRLKNRATNTAKVLTEVKEVNADLLKRMERNNPASLPNQYIAIYNYRNEELYSSDGTAVVKVDTTLLNRIRLQNEISFKEGKVEALGFLFADRYDRFTVVAAAIDVYGLDALANLRNVLLLTFSLSLLLVSVLGWIYAGRVLRPISKIVSQVSEITEVNMNRRLDEGNQKDELSKLSKTFNSMLERLQAAFLSQKNFIANASHEIKTPITIMTSEIDVSLLQPRNPDYYVKVLRSVLGGLRDLNDLTTQLLLLAQTSAFEPKTNFTSFRIDDALWEMKEELQKAFPKYNVDIDFDLKIEPDSLLIAGDEHLIKVAILNLMDNGCKYSDDNRTVIQLEVGNTDYITLRFGNLGKGIEADELGKIFDPFFRGKGNLSIKGSGIGLSLVRRIVSLHQGTITVRSVPGEVTEFTVRFPVRKV</sequence>
<comment type="catalytic activity">
    <reaction evidence="1">
        <text>ATP + protein L-histidine = ADP + protein N-phospho-L-histidine.</text>
        <dbReference type="EC" id="2.7.13.3"/>
    </reaction>
</comment>
<dbReference type="CDD" id="cd06225">
    <property type="entry name" value="HAMP"/>
    <property type="match status" value="1"/>
</dbReference>
<dbReference type="SMART" id="SM00387">
    <property type="entry name" value="HATPase_c"/>
    <property type="match status" value="1"/>
</dbReference>
<dbReference type="Gene3D" id="1.10.287.130">
    <property type="match status" value="1"/>
</dbReference>
<dbReference type="Pfam" id="PF02518">
    <property type="entry name" value="HATPase_c"/>
    <property type="match status" value="1"/>
</dbReference>
<keyword evidence="15" id="KW-1185">Reference proteome</keyword>
<evidence type="ECO:0000259" key="13">
    <source>
        <dbReference type="PROSITE" id="PS50885"/>
    </source>
</evidence>
<organism evidence="14 15">
    <name type="scientific">Chryseolinea soli</name>
    <dbReference type="NCBI Taxonomy" id="2321403"/>
    <lineage>
        <taxon>Bacteria</taxon>
        <taxon>Pseudomonadati</taxon>
        <taxon>Bacteroidota</taxon>
        <taxon>Cytophagia</taxon>
        <taxon>Cytophagales</taxon>
        <taxon>Fulvivirgaceae</taxon>
        <taxon>Chryseolinea</taxon>
    </lineage>
</organism>
<evidence type="ECO:0000256" key="3">
    <source>
        <dbReference type="ARBA" id="ARBA00012438"/>
    </source>
</evidence>
<dbReference type="Gene3D" id="3.30.565.10">
    <property type="entry name" value="Histidine kinase-like ATPase, C-terminal domain"/>
    <property type="match status" value="1"/>
</dbReference>
<reference evidence="15" key="1">
    <citation type="submission" date="2018-09" db="EMBL/GenBank/DDBJ databases">
        <title>Chryseolinea sp. KIS68-18 isolated from soil.</title>
        <authorList>
            <person name="Weon H.-Y."/>
            <person name="Kwon S.-W."/>
            <person name="Lee S.A."/>
        </authorList>
    </citation>
    <scope>NUCLEOTIDE SEQUENCE [LARGE SCALE GENOMIC DNA]</scope>
    <source>
        <strain evidence="15">KIS68-18</strain>
    </source>
</reference>
<dbReference type="SUPFAM" id="SSF158472">
    <property type="entry name" value="HAMP domain-like"/>
    <property type="match status" value="1"/>
</dbReference>
<keyword evidence="8 11" id="KW-1133">Transmembrane helix</keyword>
<gene>
    <name evidence="14" type="ORF">D4L85_31880</name>
</gene>
<keyword evidence="10 11" id="KW-0472">Membrane</keyword>
<dbReference type="RefSeq" id="WP_119758153.1">
    <property type="nucleotide sequence ID" value="NZ_CP032382.1"/>
</dbReference>
<dbReference type="KEGG" id="chk:D4L85_31880"/>
<dbReference type="SUPFAM" id="SSF47384">
    <property type="entry name" value="Homodimeric domain of signal transducing histidine kinase"/>
    <property type="match status" value="1"/>
</dbReference>
<dbReference type="InterPro" id="IPR050428">
    <property type="entry name" value="TCS_sensor_his_kinase"/>
</dbReference>
<evidence type="ECO:0000256" key="2">
    <source>
        <dbReference type="ARBA" id="ARBA00004370"/>
    </source>
</evidence>
<dbReference type="PROSITE" id="PS50109">
    <property type="entry name" value="HIS_KIN"/>
    <property type="match status" value="1"/>
</dbReference>
<dbReference type="InterPro" id="IPR036890">
    <property type="entry name" value="HATPase_C_sf"/>
</dbReference>
<dbReference type="CDD" id="cd00082">
    <property type="entry name" value="HisKA"/>
    <property type="match status" value="1"/>
</dbReference>
<dbReference type="GO" id="GO:0000155">
    <property type="term" value="F:phosphorelay sensor kinase activity"/>
    <property type="evidence" value="ECO:0007669"/>
    <property type="project" value="InterPro"/>
</dbReference>
<dbReference type="SUPFAM" id="SSF55874">
    <property type="entry name" value="ATPase domain of HSP90 chaperone/DNA topoisomerase II/histidine kinase"/>
    <property type="match status" value="1"/>
</dbReference>
<dbReference type="PANTHER" id="PTHR45436">
    <property type="entry name" value="SENSOR HISTIDINE KINASE YKOH"/>
    <property type="match status" value="1"/>
</dbReference>
<dbReference type="SMART" id="SM00388">
    <property type="entry name" value="HisKA"/>
    <property type="match status" value="1"/>
</dbReference>
<name>A0A385SYR2_9BACT</name>
<dbReference type="AlphaFoldDB" id="A0A385SYR2"/>
<keyword evidence="9" id="KW-0902">Two-component regulatory system</keyword>
<dbReference type="PANTHER" id="PTHR45436:SF5">
    <property type="entry name" value="SENSOR HISTIDINE KINASE TRCS"/>
    <property type="match status" value="1"/>
</dbReference>
<dbReference type="EC" id="2.7.13.3" evidence="3"/>
<dbReference type="GO" id="GO:0005886">
    <property type="term" value="C:plasma membrane"/>
    <property type="evidence" value="ECO:0007669"/>
    <property type="project" value="TreeGrafter"/>
</dbReference>
<dbReference type="Gene3D" id="6.10.340.10">
    <property type="match status" value="1"/>
</dbReference>
<dbReference type="InterPro" id="IPR005467">
    <property type="entry name" value="His_kinase_dom"/>
</dbReference>
<dbReference type="Pfam" id="PF00512">
    <property type="entry name" value="HisKA"/>
    <property type="match status" value="1"/>
</dbReference>
<keyword evidence="4" id="KW-0597">Phosphoprotein</keyword>
<protein>
    <recommendedName>
        <fullName evidence="3">histidine kinase</fullName>
        <ecNumber evidence="3">2.7.13.3</ecNumber>
    </recommendedName>
</protein>
<evidence type="ECO:0000256" key="7">
    <source>
        <dbReference type="ARBA" id="ARBA00022777"/>
    </source>
</evidence>
<evidence type="ECO:0000256" key="6">
    <source>
        <dbReference type="ARBA" id="ARBA00022692"/>
    </source>
</evidence>
<dbReference type="InterPro" id="IPR036097">
    <property type="entry name" value="HisK_dim/P_sf"/>
</dbReference>
<evidence type="ECO:0000256" key="5">
    <source>
        <dbReference type="ARBA" id="ARBA00022679"/>
    </source>
</evidence>
<dbReference type="PRINTS" id="PR00344">
    <property type="entry name" value="BCTRLSENSOR"/>
</dbReference>
<dbReference type="EMBL" id="CP032382">
    <property type="protein sequence ID" value="AYB34900.1"/>
    <property type="molecule type" value="Genomic_DNA"/>
</dbReference>
<evidence type="ECO:0000256" key="1">
    <source>
        <dbReference type="ARBA" id="ARBA00000085"/>
    </source>
</evidence>
<evidence type="ECO:0000256" key="8">
    <source>
        <dbReference type="ARBA" id="ARBA00022989"/>
    </source>
</evidence>
<keyword evidence="7 14" id="KW-0418">Kinase</keyword>
<evidence type="ECO:0000313" key="15">
    <source>
        <dbReference type="Proteomes" id="UP000266183"/>
    </source>
</evidence>
<evidence type="ECO:0000256" key="4">
    <source>
        <dbReference type="ARBA" id="ARBA00022553"/>
    </source>
</evidence>
<keyword evidence="5" id="KW-0808">Transferase</keyword>
<dbReference type="InterPro" id="IPR003661">
    <property type="entry name" value="HisK_dim/P_dom"/>
</dbReference>
<dbReference type="PROSITE" id="PS50885">
    <property type="entry name" value="HAMP"/>
    <property type="match status" value="1"/>
</dbReference>
<feature type="domain" description="HAMP" evidence="13">
    <location>
        <begin position="178"/>
        <end position="231"/>
    </location>
</feature>
<feature type="transmembrane region" description="Helical" evidence="11">
    <location>
        <begin position="157"/>
        <end position="177"/>
    </location>
</feature>
<accession>A0A385SYR2</accession>